<gene>
    <name evidence="2" type="ordered locus">Rfer_3470</name>
</gene>
<dbReference type="HOGENOM" id="CLU_2571553_0_0_4"/>
<accession>Q21SS6</accession>
<evidence type="ECO:0000256" key="1">
    <source>
        <dbReference type="SAM" id="MobiDB-lite"/>
    </source>
</evidence>
<protein>
    <submittedName>
        <fullName evidence="2">Uncharacterized protein</fullName>
    </submittedName>
</protein>
<dbReference type="AlphaFoldDB" id="Q21SS6"/>
<dbReference type="STRING" id="338969.Rfer_3470"/>
<dbReference type="Proteomes" id="UP000008332">
    <property type="component" value="Chromosome"/>
</dbReference>
<name>Q21SS6_ALBFT</name>
<dbReference type="KEGG" id="rfr:Rfer_3470"/>
<evidence type="ECO:0000313" key="2">
    <source>
        <dbReference type="EMBL" id="ABD71177.1"/>
    </source>
</evidence>
<sequence length="81" mass="9168">MKSLLATIPRLSYALFAAFLVAMAVRSILDQTRPLKLPQHLLNDINSAMATWEHAPKAPRWPNNLEDRMTQPGKWNVPTTT</sequence>
<dbReference type="RefSeq" id="WP_011465740.1">
    <property type="nucleotide sequence ID" value="NC_007908.1"/>
</dbReference>
<keyword evidence="3" id="KW-1185">Reference proteome</keyword>
<organism evidence="2 3">
    <name type="scientific">Albidiferax ferrireducens (strain ATCC BAA-621 / DSM 15236 / T118)</name>
    <name type="common">Rhodoferax ferrireducens</name>
    <dbReference type="NCBI Taxonomy" id="338969"/>
    <lineage>
        <taxon>Bacteria</taxon>
        <taxon>Pseudomonadati</taxon>
        <taxon>Pseudomonadota</taxon>
        <taxon>Betaproteobacteria</taxon>
        <taxon>Burkholderiales</taxon>
        <taxon>Comamonadaceae</taxon>
        <taxon>Rhodoferax</taxon>
    </lineage>
</organism>
<feature type="region of interest" description="Disordered" evidence="1">
    <location>
        <begin position="57"/>
        <end position="81"/>
    </location>
</feature>
<evidence type="ECO:0000313" key="3">
    <source>
        <dbReference type="Proteomes" id="UP000008332"/>
    </source>
</evidence>
<reference evidence="3" key="1">
    <citation type="submission" date="2006-02" db="EMBL/GenBank/DDBJ databases">
        <title>Complete sequence of chromosome of Rhodoferax ferrireducens DSM 15236.</title>
        <authorList>
            <person name="Copeland A."/>
            <person name="Lucas S."/>
            <person name="Lapidus A."/>
            <person name="Barry K."/>
            <person name="Detter J.C."/>
            <person name="Glavina del Rio T."/>
            <person name="Hammon N."/>
            <person name="Israni S."/>
            <person name="Pitluck S."/>
            <person name="Brettin T."/>
            <person name="Bruce D."/>
            <person name="Han C."/>
            <person name="Tapia R."/>
            <person name="Gilna P."/>
            <person name="Kiss H."/>
            <person name="Schmutz J."/>
            <person name="Larimer F."/>
            <person name="Land M."/>
            <person name="Kyrpides N."/>
            <person name="Ivanova N."/>
            <person name="Richardson P."/>
        </authorList>
    </citation>
    <scope>NUCLEOTIDE SEQUENCE [LARGE SCALE GENOMIC DNA]</scope>
    <source>
        <strain evidence="3">ATCC BAA-621 / DSM 15236 / T118</strain>
    </source>
</reference>
<dbReference type="EMBL" id="CP000267">
    <property type="protein sequence ID" value="ABD71177.1"/>
    <property type="molecule type" value="Genomic_DNA"/>
</dbReference>
<dbReference type="OrthoDB" id="6072815at2"/>
<proteinExistence type="predicted"/>